<dbReference type="Proteomes" id="UP000245765">
    <property type="component" value="Unassembled WGS sequence"/>
</dbReference>
<comment type="caution">
    <text evidence="3">The sequence shown here is derived from an EMBL/GenBank/DDBJ whole genome shotgun (WGS) entry which is preliminary data.</text>
</comment>
<keyword evidence="2" id="KW-0812">Transmembrane</keyword>
<protein>
    <submittedName>
        <fullName evidence="3">Uncharacterized protein</fullName>
    </submittedName>
</protein>
<gene>
    <name evidence="3" type="ORF">DFH01_11415</name>
</gene>
<evidence type="ECO:0000313" key="3">
    <source>
        <dbReference type="EMBL" id="PWS37435.1"/>
    </source>
</evidence>
<keyword evidence="4" id="KW-1185">Reference proteome</keyword>
<feature type="region of interest" description="Disordered" evidence="1">
    <location>
        <begin position="45"/>
        <end position="66"/>
    </location>
</feature>
<keyword evidence="2" id="KW-0472">Membrane</keyword>
<evidence type="ECO:0000256" key="1">
    <source>
        <dbReference type="SAM" id="MobiDB-lite"/>
    </source>
</evidence>
<sequence length="66" mass="6362">MVAGPIGMAAGLVVATGVAAGVAIGAGVVGAALIGRRVWEERQGWRAGTAGTEEPLAEPAPDAPLA</sequence>
<proteinExistence type="predicted"/>
<reference evidence="4" key="1">
    <citation type="submission" date="2018-05" db="EMBL/GenBank/DDBJ databases">
        <authorList>
            <person name="Du Z."/>
            <person name="Wang X."/>
        </authorList>
    </citation>
    <scope>NUCLEOTIDE SEQUENCE [LARGE SCALE GENOMIC DNA]</scope>
    <source>
        <strain evidence="4">CQN31</strain>
    </source>
</reference>
<evidence type="ECO:0000313" key="4">
    <source>
        <dbReference type="Proteomes" id="UP000245765"/>
    </source>
</evidence>
<name>A0A317FF86_9PROT</name>
<evidence type="ECO:0000256" key="2">
    <source>
        <dbReference type="SAM" id="Phobius"/>
    </source>
</evidence>
<organism evidence="3 4">
    <name type="scientific">Falsiroseomonas bella</name>
    <dbReference type="NCBI Taxonomy" id="2184016"/>
    <lineage>
        <taxon>Bacteria</taxon>
        <taxon>Pseudomonadati</taxon>
        <taxon>Pseudomonadota</taxon>
        <taxon>Alphaproteobacteria</taxon>
        <taxon>Acetobacterales</taxon>
        <taxon>Roseomonadaceae</taxon>
        <taxon>Falsiroseomonas</taxon>
    </lineage>
</organism>
<feature type="transmembrane region" description="Helical" evidence="2">
    <location>
        <begin position="6"/>
        <end position="34"/>
    </location>
</feature>
<feature type="compositionally biased region" description="Low complexity" evidence="1">
    <location>
        <begin position="53"/>
        <end position="66"/>
    </location>
</feature>
<keyword evidence="2" id="KW-1133">Transmembrane helix</keyword>
<dbReference type="EMBL" id="QGNA01000002">
    <property type="protein sequence ID" value="PWS37435.1"/>
    <property type="molecule type" value="Genomic_DNA"/>
</dbReference>
<dbReference type="AlphaFoldDB" id="A0A317FF86"/>
<accession>A0A317FF86</accession>